<proteinExistence type="predicted"/>
<dbReference type="PANTHER" id="PTHR43249">
    <property type="entry name" value="UDP-N-ACETYL-2-AMINO-2-DEOXY-D-GLUCURONATE OXIDASE"/>
    <property type="match status" value="1"/>
</dbReference>
<dbReference type="Pfam" id="PF01408">
    <property type="entry name" value="GFO_IDH_MocA"/>
    <property type="match status" value="1"/>
</dbReference>
<dbReference type="Gene3D" id="3.40.50.720">
    <property type="entry name" value="NAD(P)-binding Rossmann-like Domain"/>
    <property type="match status" value="1"/>
</dbReference>
<dbReference type="InterPro" id="IPR055170">
    <property type="entry name" value="GFO_IDH_MocA-like_dom"/>
</dbReference>
<dbReference type="Gene3D" id="3.30.360.10">
    <property type="entry name" value="Dihydrodipicolinate Reductase, domain 2"/>
    <property type="match status" value="1"/>
</dbReference>
<reference evidence="4 5" key="1">
    <citation type="journal article" date="2016" name="Nat. Commun.">
        <title>Thousands of microbial genomes shed light on interconnected biogeochemical processes in an aquifer system.</title>
        <authorList>
            <person name="Anantharaman K."/>
            <person name="Brown C.T."/>
            <person name="Hug L.A."/>
            <person name="Sharon I."/>
            <person name="Castelle C.J."/>
            <person name="Probst A.J."/>
            <person name="Thomas B.C."/>
            <person name="Singh A."/>
            <person name="Wilkins M.J."/>
            <person name="Karaoz U."/>
            <person name="Brodie E.L."/>
            <person name="Williams K.H."/>
            <person name="Hubbard S.S."/>
            <person name="Banfield J.F."/>
        </authorList>
    </citation>
    <scope>NUCLEOTIDE SEQUENCE [LARGE SCALE GENOMIC DNA]</scope>
    <source>
        <strain evidence="5">RIFCSPLOWO2_12_FULL_64_10</strain>
    </source>
</reference>
<comment type="caution">
    <text evidence="4">The sequence shown here is derived from an EMBL/GenBank/DDBJ whole genome shotgun (WGS) entry which is preliminary data.</text>
</comment>
<evidence type="ECO:0000313" key="5">
    <source>
        <dbReference type="Proteomes" id="UP000178606"/>
    </source>
</evidence>
<evidence type="ECO:0000313" key="4">
    <source>
        <dbReference type="EMBL" id="OGG46242.1"/>
    </source>
</evidence>
<protein>
    <submittedName>
        <fullName evidence="4">Oxidoreductase</fullName>
    </submittedName>
</protein>
<organism evidence="4 5">
    <name type="scientific">Handelsmanbacteria sp. (strain RIFCSPLOWO2_12_FULL_64_10)</name>
    <dbReference type="NCBI Taxonomy" id="1817868"/>
    <lineage>
        <taxon>Bacteria</taxon>
        <taxon>Candidatus Handelsmaniibacteriota</taxon>
    </lineage>
</organism>
<dbReference type="InterPro" id="IPR052515">
    <property type="entry name" value="Gfo/Idh/MocA_Oxidoreductase"/>
</dbReference>
<evidence type="ECO:0000259" key="2">
    <source>
        <dbReference type="Pfam" id="PF01408"/>
    </source>
</evidence>
<dbReference type="Proteomes" id="UP000178606">
    <property type="component" value="Unassembled WGS sequence"/>
</dbReference>
<dbReference type="SUPFAM" id="SSF51735">
    <property type="entry name" value="NAD(P)-binding Rossmann-fold domains"/>
    <property type="match status" value="1"/>
</dbReference>
<evidence type="ECO:0000259" key="3">
    <source>
        <dbReference type="Pfam" id="PF22725"/>
    </source>
</evidence>
<dbReference type="InterPro" id="IPR036291">
    <property type="entry name" value="NAD(P)-bd_dom_sf"/>
</dbReference>
<name>A0A1F6CB89_HANXR</name>
<dbReference type="SUPFAM" id="SSF55347">
    <property type="entry name" value="Glyceraldehyde-3-phosphate dehydrogenase-like, C-terminal domain"/>
    <property type="match status" value="1"/>
</dbReference>
<dbReference type="GO" id="GO:0000166">
    <property type="term" value="F:nucleotide binding"/>
    <property type="evidence" value="ECO:0007669"/>
    <property type="project" value="InterPro"/>
</dbReference>
<feature type="domain" description="Gfo/Idh/MocA-like oxidoreductase N-terminal" evidence="2">
    <location>
        <begin position="7"/>
        <end position="124"/>
    </location>
</feature>
<dbReference type="EMBL" id="MFKF01000329">
    <property type="protein sequence ID" value="OGG46242.1"/>
    <property type="molecule type" value="Genomic_DNA"/>
</dbReference>
<dbReference type="Pfam" id="PF22725">
    <property type="entry name" value="GFO_IDH_MocA_C3"/>
    <property type="match status" value="1"/>
</dbReference>
<evidence type="ECO:0000256" key="1">
    <source>
        <dbReference type="SAM" id="MobiDB-lite"/>
    </source>
</evidence>
<sequence length="355" mass="38754">MKDGKLGFGIVGCGVIAPFHRDGIRANAGEAEIVAVSDVEAEKGKKFAEECGPGVAFYRDYQEMMRRDDIDAICVCTPSGLHGEVTVAAAEAGKHVLCEKPLDVTLPKIDRMIQACRERRVKLACVFQRRTSPDSQRVREAVQRGDLGQLTLGDAYLKYYRSQAYYNSAGWRGTWALDGGGALMNQGVHGIDLLLWIMGDVASVYARAKAMVRKIEVEDTAVALLTYRNGAYGVLEGTTSCNPGETTRTEIHGKLGTIVLTDRGIQRWAVAEGDDDRAKDQPVEEVQASGPGAVTDPKAISGRGHAHHVQDLIRAIQEDRDPFITGESARKGVELILAIYESSRTGREVELPLRR</sequence>
<feature type="domain" description="GFO/IDH/MocA-like oxidoreductase" evidence="3">
    <location>
        <begin position="136"/>
        <end position="259"/>
    </location>
</feature>
<dbReference type="PANTHER" id="PTHR43249:SF1">
    <property type="entry name" value="D-GLUCOSIDE 3-DEHYDROGENASE"/>
    <property type="match status" value="1"/>
</dbReference>
<dbReference type="AlphaFoldDB" id="A0A1F6CB89"/>
<accession>A0A1F6CB89</accession>
<gene>
    <name evidence="4" type="ORF">A3F84_23725</name>
</gene>
<feature type="region of interest" description="Disordered" evidence="1">
    <location>
        <begin position="273"/>
        <end position="302"/>
    </location>
</feature>
<dbReference type="InterPro" id="IPR000683">
    <property type="entry name" value="Gfo/Idh/MocA-like_OxRdtase_N"/>
</dbReference>